<keyword evidence="2" id="KW-0812">Transmembrane</keyword>
<dbReference type="AlphaFoldDB" id="N6XZZ3"/>
<accession>N6XZZ3</accession>
<feature type="transmembrane region" description="Helical" evidence="2">
    <location>
        <begin position="47"/>
        <end position="67"/>
    </location>
</feature>
<keyword evidence="2" id="KW-0472">Membrane</keyword>
<keyword evidence="2" id="KW-1133">Transmembrane helix</keyword>
<evidence type="ECO:0000313" key="4">
    <source>
        <dbReference type="Proteomes" id="UP000013042"/>
    </source>
</evidence>
<proteinExistence type="predicted"/>
<reference evidence="3 4" key="1">
    <citation type="submission" date="2012-09" db="EMBL/GenBank/DDBJ databases">
        <title>Draft Genome Sequences of 6 Strains from Genus Thauera.</title>
        <authorList>
            <person name="Liu B."/>
            <person name="Shapleigh J.P."/>
            <person name="Frostegard A.H."/>
        </authorList>
    </citation>
    <scope>NUCLEOTIDE SEQUENCE [LARGE SCALE GENOMIC DNA]</scope>
    <source>
        <strain evidence="3 4">S2</strain>
    </source>
</reference>
<dbReference type="Proteomes" id="UP000013042">
    <property type="component" value="Unassembled WGS sequence"/>
</dbReference>
<feature type="compositionally biased region" description="Polar residues" evidence="1">
    <location>
        <begin position="18"/>
        <end position="36"/>
    </location>
</feature>
<evidence type="ECO:0000256" key="2">
    <source>
        <dbReference type="SAM" id="Phobius"/>
    </source>
</evidence>
<gene>
    <name evidence="3" type="ORF">C665_19316</name>
</gene>
<feature type="non-terminal residue" evidence="3">
    <location>
        <position position="121"/>
    </location>
</feature>
<evidence type="ECO:0000313" key="3">
    <source>
        <dbReference type="EMBL" id="ENO75493.1"/>
    </source>
</evidence>
<comment type="caution">
    <text evidence="3">The sequence shown here is derived from an EMBL/GenBank/DDBJ whole genome shotgun (WGS) entry which is preliminary data.</text>
</comment>
<evidence type="ECO:0000256" key="1">
    <source>
        <dbReference type="SAM" id="MobiDB-lite"/>
    </source>
</evidence>
<organism evidence="3 4">
    <name type="scientific">Thauera aminoaromatica S2</name>
    <dbReference type="NCBI Taxonomy" id="1234381"/>
    <lineage>
        <taxon>Bacteria</taxon>
        <taxon>Pseudomonadati</taxon>
        <taxon>Pseudomonadota</taxon>
        <taxon>Betaproteobacteria</taxon>
        <taxon>Rhodocyclales</taxon>
        <taxon>Zoogloeaceae</taxon>
        <taxon>Thauera</taxon>
    </lineage>
</organism>
<dbReference type="EMBL" id="AMXD01000235">
    <property type="protein sequence ID" value="ENO75493.1"/>
    <property type="molecule type" value="Genomic_DNA"/>
</dbReference>
<feature type="region of interest" description="Disordered" evidence="1">
    <location>
        <begin position="1"/>
        <end position="44"/>
    </location>
</feature>
<protein>
    <submittedName>
        <fullName evidence="3">Methyl-accepting chemotaxis sensory transducer</fullName>
    </submittedName>
</protein>
<sequence length="121" mass="12197">MALNPFGKKAPAPGAGTEAQTIIETSAPEQTVANKTPSPPARSGGRLGMLGGLFVACTAISAGLLAYQARDASLSALQLGAASELQVLPGQMARAARLARLGEPGAVADLEQTRARFAGLL</sequence>
<name>N6XZZ3_THASP</name>